<dbReference type="GO" id="GO:0003677">
    <property type="term" value="F:DNA binding"/>
    <property type="evidence" value="ECO:0007669"/>
    <property type="project" value="UniProtKB-UniRule"/>
</dbReference>
<dbReference type="AlphaFoldDB" id="A0A4R4YEZ0"/>
<sequence>MERKPGTVRERLLETADRLFYATGIHAVGIDRVIAESGVAKSTMYVHFRTKEDLVAAYLRRRSDIMRARVTREVEARAEEPAEERILSVFDVLHEVISEPGFRGCAFANAAAEYPHHADVQEAIAYDRTWLPALFSRLLGPLRSDNDDELMAALVQVYDGANAAAHLDDSKKSARIARKTAELLLATRKPAPNSNRTAANAGD</sequence>
<protein>
    <submittedName>
        <fullName evidence="6">TetR/AcrR family transcriptional regulator</fullName>
    </submittedName>
</protein>
<keyword evidence="7" id="KW-1185">Reference proteome</keyword>
<proteinExistence type="predicted"/>
<dbReference type="PROSITE" id="PS50977">
    <property type="entry name" value="HTH_TETR_2"/>
    <property type="match status" value="1"/>
</dbReference>
<evidence type="ECO:0000313" key="7">
    <source>
        <dbReference type="Proteomes" id="UP000295302"/>
    </source>
</evidence>
<dbReference type="InterPro" id="IPR036271">
    <property type="entry name" value="Tet_transcr_reg_TetR-rel_C_sf"/>
</dbReference>
<evidence type="ECO:0000256" key="3">
    <source>
        <dbReference type="ARBA" id="ARBA00023163"/>
    </source>
</evidence>
<dbReference type="PANTHER" id="PTHR47506:SF1">
    <property type="entry name" value="HTH-TYPE TRANSCRIPTIONAL REGULATOR YJDC"/>
    <property type="match status" value="1"/>
</dbReference>
<dbReference type="InterPro" id="IPR001647">
    <property type="entry name" value="HTH_TetR"/>
</dbReference>
<dbReference type="InterPro" id="IPR009057">
    <property type="entry name" value="Homeodomain-like_sf"/>
</dbReference>
<keyword evidence="3" id="KW-0804">Transcription</keyword>
<gene>
    <name evidence="6" type="ORF">E1286_30650</name>
</gene>
<dbReference type="RefSeq" id="WP_132618030.1">
    <property type="nucleotide sequence ID" value="NZ_SMKQ01000126.1"/>
</dbReference>
<reference evidence="6 7" key="1">
    <citation type="submission" date="2019-03" db="EMBL/GenBank/DDBJ databases">
        <title>Draft genome sequences of novel Actinobacteria.</title>
        <authorList>
            <person name="Sahin N."/>
            <person name="Ay H."/>
            <person name="Saygin H."/>
        </authorList>
    </citation>
    <scope>NUCLEOTIDE SEQUENCE [LARGE SCALE GENOMIC DNA]</scope>
    <source>
        <strain evidence="6 7">CH32</strain>
    </source>
</reference>
<dbReference type="PRINTS" id="PR00455">
    <property type="entry name" value="HTHTETR"/>
</dbReference>
<dbReference type="Gene3D" id="1.10.357.10">
    <property type="entry name" value="Tetracycline Repressor, domain 2"/>
    <property type="match status" value="1"/>
</dbReference>
<dbReference type="OrthoDB" id="4214267at2"/>
<evidence type="ECO:0000256" key="2">
    <source>
        <dbReference type="ARBA" id="ARBA00023125"/>
    </source>
</evidence>
<dbReference type="PANTHER" id="PTHR47506">
    <property type="entry name" value="TRANSCRIPTIONAL REGULATORY PROTEIN"/>
    <property type="match status" value="1"/>
</dbReference>
<dbReference type="SUPFAM" id="SSF48498">
    <property type="entry name" value="Tetracyclin repressor-like, C-terminal domain"/>
    <property type="match status" value="1"/>
</dbReference>
<dbReference type="SUPFAM" id="SSF46689">
    <property type="entry name" value="Homeodomain-like"/>
    <property type="match status" value="1"/>
</dbReference>
<organism evidence="6 7">
    <name type="scientific">Nonomuraea terrae</name>
    <dbReference type="NCBI Taxonomy" id="2530383"/>
    <lineage>
        <taxon>Bacteria</taxon>
        <taxon>Bacillati</taxon>
        <taxon>Actinomycetota</taxon>
        <taxon>Actinomycetes</taxon>
        <taxon>Streptosporangiales</taxon>
        <taxon>Streptosporangiaceae</taxon>
        <taxon>Nonomuraea</taxon>
    </lineage>
</organism>
<keyword evidence="2 4" id="KW-0238">DNA-binding</keyword>
<dbReference type="Pfam" id="PF00440">
    <property type="entry name" value="TetR_N"/>
    <property type="match status" value="1"/>
</dbReference>
<feature type="DNA-binding region" description="H-T-H motif" evidence="4">
    <location>
        <begin position="29"/>
        <end position="48"/>
    </location>
</feature>
<evidence type="ECO:0000256" key="1">
    <source>
        <dbReference type="ARBA" id="ARBA00023015"/>
    </source>
</evidence>
<comment type="caution">
    <text evidence="6">The sequence shown here is derived from an EMBL/GenBank/DDBJ whole genome shotgun (WGS) entry which is preliminary data.</text>
</comment>
<name>A0A4R4YEZ0_9ACTN</name>
<evidence type="ECO:0000256" key="4">
    <source>
        <dbReference type="PROSITE-ProRule" id="PRU00335"/>
    </source>
</evidence>
<accession>A0A4R4YEZ0</accession>
<dbReference type="EMBL" id="SMKQ01000126">
    <property type="protein sequence ID" value="TDD42484.1"/>
    <property type="molecule type" value="Genomic_DNA"/>
</dbReference>
<evidence type="ECO:0000259" key="5">
    <source>
        <dbReference type="PROSITE" id="PS50977"/>
    </source>
</evidence>
<dbReference type="Proteomes" id="UP000295302">
    <property type="component" value="Unassembled WGS sequence"/>
</dbReference>
<keyword evidence="1" id="KW-0805">Transcription regulation</keyword>
<feature type="domain" description="HTH tetR-type" evidence="5">
    <location>
        <begin position="6"/>
        <end position="66"/>
    </location>
</feature>
<evidence type="ECO:0000313" key="6">
    <source>
        <dbReference type="EMBL" id="TDD42484.1"/>
    </source>
</evidence>